<name>A0A917AD81_9RHOB</name>
<keyword evidence="2" id="KW-0285">Flavoprotein</keyword>
<dbReference type="Gene3D" id="3.50.50.60">
    <property type="entry name" value="FAD/NAD(P)-binding domain"/>
    <property type="match status" value="2"/>
</dbReference>
<protein>
    <submittedName>
        <fullName evidence="7">FAD-binding dehydrogenase</fullName>
    </submittedName>
</protein>
<dbReference type="InterPro" id="IPR027477">
    <property type="entry name" value="Succ_DH/fumarate_Rdtase_cat_sf"/>
</dbReference>
<dbReference type="GO" id="GO:0008202">
    <property type="term" value="P:steroid metabolic process"/>
    <property type="evidence" value="ECO:0007669"/>
    <property type="project" value="UniProtKB-ARBA"/>
</dbReference>
<evidence type="ECO:0000313" key="7">
    <source>
        <dbReference type="EMBL" id="GGE43765.1"/>
    </source>
</evidence>
<dbReference type="InterPro" id="IPR050315">
    <property type="entry name" value="FAD-oxidoreductase_2"/>
</dbReference>
<keyword evidence="3" id="KW-0274">FAD</keyword>
<accession>A0A917AD81</accession>
<comment type="cofactor">
    <cofactor evidence="1">
        <name>FAD</name>
        <dbReference type="ChEBI" id="CHEBI:57692"/>
    </cofactor>
</comment>
<gene>
    <name evidence="7" type="primary">pslM</name>
    <name evidence="7" type="ORF">GCM10011517_09300</name>
</gene>
<dbReference type="Pfam" id="PF00890">
    <property type="entry name" value="FAD_binding_2"/>
    <property type="match status" value="1"/>
</dbReference>
<dbReference type="RefSeq" id="WP_095596206.1">
    <property type="nucleotide sequence ID" value="NZ_BMKN01000001.1"/>
</dbReference>
<dbReference type="SUPFAM" id="SSF56425">
    <property type="entry name" value="Succinate dehydrogenase/fumarate reductase flavoprotein, catalytic domain"/>
    <property type="match status" value="1"/>
</dbReference>
<comment type="caution">
    <text evidence="7">The sequence shown here is derived from an EMBL/GenBank/DDBJ whole genome shotgun (WGS) entry which is preliminary data.</text>
</comment>
<feature type="region of interest" description="Disordered" evidence="5">
    <location>
        <begin position="455"/>
        <end position="474"/>
    </location>
</feature>
<dbReference type="Proteomes" id="UP000606730">
    <property type="component" value="Unassembled WGS sequence"/>
</dbReference>
<evidence type="ECO:0000256" key="1">
    <source>
        <dbReference type="ARBA" id="ARBA00001974"/>
    </source>
</evidence>
<evidence type="ECO:0000256" key="5">
    <source>
        <dbReference type="SAM" id="MobiDB-lite"/>
    </source>
</evidence>
<evidence type="ECO:0000256" key="4">
    <source>
        <dbReference type="ARBA" id="ARBA00023002"/>
    </source>
</evidence>
<reference evidence="7" key="2">
    <citation type="submission" date="2020-09" db="EMBL/GenBank/DDBJ databases">
        <authorList>
            <person name="Sun Q."/>
            <person name="Zhou Y."/>
        </authorList>
    </citation>
    <scope>NUCLEOTIDE SEQUENCE</scope>
    <source>
        <strain evidence="7">CGMCC 1.16012</strain>
    </source>
</reference>
<feature type="domain" description="FAD-dependent oxidoreductase 2 FAD-binding" evidence="6">
    <location>
        <begin position="13"/>
        <end position="548"/>
    </location>
</feature>
<keyword evidence="8" id="KW-1185">Reference proteome</keyword>
<dbReference type="PANTHER" id="PTHR43400">
    <property type="entry name" value="FUMARATE REDUCTASE"/>
    <property type="match status" value="1"/>
</dbReference>
<proteinExistence type="predicted"/>
<dbReference type="SUPFAM" id="SSF51905">
    <property type="entry name" value="FAD/NAD(P)-binding domain"/>
    <property type="match status" value="1"/>
</dbReference>
<keyword evidence="4" id="KW-0560">Oxidoreductase</keyword>
<dbReference type="EMBL" id="BMKN01000001">
    <property type="protein sequence ID" value="GGE43765.1"/>
    <property type="molecule type" value="Genomic_DNA"/>
</dbReference>
<reference evidence="7" key="1">
    <citation type="journal article" date="2014" name="Int. J. Syst. Evol. Microbiol.">
        <title>Complete genome sequence of Corynebacterium casei LMG S-19264T (=DSM 44701T), isolated from a smear-ripened cheese.</title>
        <authorList>
            <consortium name="US DOE Joint Genome Institute (JGI-PGF)"/>
            <person name="Walter F."/>
            <person name="Albersmeier A."/>
            <person name="Kalinowski J."/>
            <person name="Ruckert C."/>
        </authorList>
    </citation>
    <scope>NUCLEOTIDE SEQUENCE</scope>
    <source>
        <strain evidence="7">CGMCC 1.16012</strain>
    </source>
</reference>
<dbReference type="GO" id="GO:0016491">
    <property type="term" value="F:oxidoreductase activity"/>
    <property type="evidence" value="ECO:0007669"/>
    <property type="project" value="UniProtKB-KW"/>
</dbReference>
<dbReference type="PANTHER" id="PTHR43400:SF10">
    <property type="entry name" value="3-OXOSTEROID 1-DEHYDROGENASE"/>
    <property type="match status" value="1"/>
</dbReference>
<sequence length="566" mass="60359">MSTSNNSKIETCDLLVAGSGAAGFAAAVVAAHHGLKVILIEKDMTLGGTSALSGGWIWAPCNPVAKRHGILEEIEAPRRYLKAVLGNNFRPELVDAFLKAAPEMVAFFEDNTALTFDCGAKIPDTYSELPGAGMGGRSVIAQPYDARSLGDDVDLLRPPMKETTFLGMTIQAGPDLRAFLTATRSVKSMAYVSLRFGRHLWDLLRYGRGMQLRNGNALIGRLLRAALDKGVDLRPSHKITELLQDQTGVIGAVVESEAGKTTIHAKHGVVLACGGYANDLARRESTFPRPEEHLTLAVPSATGDGLRLGETAGGHQDLSVAAPGAWCPVSQVTWPDGSTGVFPHIIDRGKPGVIGVLADGQRFCNEGLGYHDYVREMLTKVPDGQETASWLICDHRFLRRYGLGIVRPAPIPISGWLQSGYLTRGKTLADLAKACGIDTAGLEATVADFNEDARRGEDPRFGRGTTPYMRLQGDPDVRPNPCLAPIENGPFYAVKVVPGSFGTFSGLKTDGNARVLDDNEDPIRGLYAAGTDMSSVMGGHYPAGGINLGPALTFGFIAGRHAAKES</sequence>
<evidence type="ECO:0000313" key="8">
    <source>
        <dbReference type="Proteomes" id="UP000606730"/>
    </source>
</evidence>
<dbReference type="InterPro" id="IPR003953">
    <property type="entry name" value="FAD-dep_OxRdtase_2_FAD-bd"/>
</dbReference>
<dbReference type="Gene3D" id="3.90.700.10">
    <property type="entry name" value="Succinate dehydrogenase/fumarate reductase flavoprotein, catalytic domain"/>
    <property type="match status" value="1"/>
</dbReference>
<evidence type="ECO:0000259" key="6">
    <source>
        <dbReference type="Pfam" id="PF00890"/>
    </source>
</evidence>
<organism evidence="7 8">
    <name type="scientific">Actibacterium pelagium</name>
    <dbReference type="NCBI Taxonomy" id="2029103"/>
    <lineage>
        <taxon>Bacteria</taxon>
        <taxon>Pseudomonadati</taxon>
        <taxon>Pseudomonadota</taxon>
        <taxon>Alphaproteobacteria</taxon>
        <taxon>Rhodobacterales</taxon>
        <taxon>Roseobacteraceae</taxon>
        <taxon>Actibacterium</taxon>
    </lineage>
</organism>
<dbReference type="NCBIfam" id="NF004789">
    <property type="entry name" value="PRK06134.1"/>
    <property type="match status" value="1"/>
</dbReference>
<dbReference type="PRINTS" id="PR00411">
    <property type="entry name" value="PNDRDTASEI"/>
</dbReference>
<evidence type="ECO:0000256" key="3">
    <source>
        <dbReference type="ARBA" id="ARBA00022827"/>
    </source>
</evidence>
<evidence type="ECO:0000256" key="2">
    <source>
        <dbReference type="ARBA" id="ARBA00022630"/>
    </source>
</evidence>
<dbReference type="InterPro" id="IPR036188">
    <property type="entry name" value="FAD/NAD-bd_sf"/>
</dbReference>
<dbReference type="OrthoDB" id="3178130at2"/>
<dbReference type="AlphaFoldDB" id="A0A917AD81"/>